<evidence type="ECO:0000313" key="3">
    <source>
        <dbReference type="Proteomes" id="UP001157160"/>
    </source>
</evidence>
<dbReference type="Proteomes" id="UP001157160">
    <property type="component" value="Unassembled WGS sequence"/>
</dbReference>
<proteinExistence type="predicted"/>
<name>A0AA37UT02_9MICO</name>
<dbReference type="EMBL" id="BSUL01000001">
    <property type="protein sequence ID" value="GMA29706.1"/>
    <property type="molecule type" value="Genomic_DNA"/>
</dbReference>
<sequence>MARRAAEPRIVAELGRPETPDETAARKAENSRRHRANQTLFNLVIATLVSLAVVLVMVLVVVRPGEPEREFVDPAAIAAQAGEIGSDLTVAEMPDGWAANRAEVRTGRDGITTWTIGYLTDEDAVLGDGYIGATQALDANETWVAVQLELQPATGVTTIGGREWTVYDDREDPDAGNLAYSLVTWVGPDAYVLSGRADPEDFEQLAAAMLAAATDRSGQGEGSE</sequence>
<reference evidence="2 3" key="1">
    <citation type="journal article" date="2014" name="Int. J. Syst. Evol. Microbiol.">
        <title>Complete genome sequence of Corynebacterium casei LMG S-19264T (=DSM 44701T), isolated from a smear-ripened cheese.</title>
        <authorList>
            <consortium name="US DOE Joint Genome Institute (JGI-PGF)"/>
            <person name="Walter F."/>
            <person name="Albersmeier A."/>
            <person name="Kalinowski J."/>
            <person name="Ruckert C."/>
        </authorList>
    </citation>
    <scope>NUCLEOTIDE SEQUENCE [LARGE SCALE GENOMIC DNA]</scope>
    <source>
        <strain evidence="2 3">NBRC 112289</strain>
    </source>
</reference>
<evidence type="ECO:0000313" key="2">
    <source>
        <dbReference type="EMBL" id="GMA29706.1"/>
    </source>
</evidence>
<keyword evidence="1" id="KW-1133">Transmembrane helix</keyword>
<keyword evidence="3" id="KW-1185">Reference proteome</keyword>
<organism evidence="2 3">
    <name type="scientific">Arenivirga flava</name>
    <dbReference type="NCBI Taxonomy" id="1930060"/>
    <lineage>
        <taxon>Bacteria</taxon>
        <taxon>Bacillati</taxon>
        <taxon>Actinomycetota</taxon>
        <taxon>Actinomycetes</taxon>
        <taxon>Micrococcales</taxon>
        <taxon>Microbacteriaceae</taxon>
        <taxon>Arenivirga</taxon>
    </lineage>
</organism>
<gene>
    <name evidence="2" type="ORF">GCM10025874_29590</name>
</gene>
<accession>A0AA37UT02</accession>
<evidence type="ECO:0008006" key="4">
    <source>
        <dbReference type="Google" id="ProtNLM"/>
    </source>
</evidence>
<dbReference type="Pfam" id="PF14030">
    <property type="entry name" value="DUF4245"/>
    <property type="match status" value="1"/>
</dbReference>
<evidence type="ECO:0000256" key="1">
    <source>
        <dbReference type="SAM" id="Phobius"/>
    </source>
</evidence>
<feature type="transmembrane region" description="Helical" evidence="1">
    <location>
        <begin position="40"/>
        <end position="62"/>
    </location>
</feature>
<keyword evidence="1" id="KW-0472">Membrane</keyword>
<comment type="caution">
    <text evidence="2">The sequence shown here is derived from an EMBL/GenBank/DDBJ whole genome shotgun (WGS) entry which is preliminary data.</text>
</comment>
<keyword evidence="1" id="KW-0812">Transmembrane</keyword>
<dbReference type="AlphaFoldDB" id="A0AA37UT02"/>
<protein>
    <recommendedName>
        <fullName evidence="4">DUF4245 domain-containing protein</fullName>
    </recommendedName>
</protein>
<dbReference type="RefSeq" id="WP_284234048.1">
    <property type="nucleotide sequence ID" value="NZ_BSUL01000001.1"/>
</dbReference>
<dbReference type="InterPro" id="IPR025339">
    <property type="entry name" value="DUF4245"/>
</dbReference>